<protein>
    <recommendedName>
        <fullName evidence="4">Phosphoenolpyruvate protein kinase</fullName>
    </recommendedName>
</protein>
<evidence type="ECO:0000256" key="1">
    <source>
        <dbReference type="SAM" id="Phobius"/>
    </source>
</evidence>
<dbReference type="NCBIfam" id="NF038050">
    <property type="entry name" value="NrtS"/>
    <property type="match status" value="1"/>
</dbReference>
<evidence type="ECO:0000313" key="3">
    <source>
        <dbReference type="Proteomes" id="UP000030520"/>
    </source>
</evidence>
<accession>A0ABR4YCH2</accession>
<evidence type="ECO:0000313" key="2">
    <source>
        <dbReference type="EMBL" id="KHA61163.1"/>
    </source>
</evidence>
<evidence type="ECO:0008006" key="4">
    <source>
        <dbReference type="Google" id="ProtNLM"/>
    </source>
</evidence>
<name>A0ABR4YCH2_9VIBR</name>
<dbReference type="EMBL" id="JRWM01000006">
    <property type="protein sequence ID" value="KHA61163.1"/>
    <property type="molecule type" value="Genomic_DNA"/>
</dbReference>
<dbReference type="Proteomes" id="UP000030520">
    <property type="component" value="Unassembled WGS sequence"/>
</dbReference>
<dbReference type="InterPro" id="IPR047700">
    <property type="entry name" value="NrtS-like"/>
</dbReference>
<keyword evidence="1" id="KW-1133">Transmembrane helix</keyword>
<dbReference type="RefSeq" id="WP_038133875.1">
    <property type="nucleotide sequence ID" value="NZ_JRWM01000006.1"/>
</dbReference>
<comment type="caution">
    <text evidence="2">The sequence shown here is derived from an EMBL/GenBank/DDBJ whole genome shotgun (WGS) entry which is preliminary data.</text>
</comment>
<organism evidence="2 3">
    <name type="scientific">Vibrio variabilis</name>
    <dbReference type="NCBI Taxonomy" id="990271"/>
    <lineage>
        <taxon>Bacteria</taxon>
        <taxon>Pseudomonadati</taxon>
        <taxon>Pseudomonadota</taxon>
        <taxon>Gammaproteobacteria</taxon>
        <taxon>Vibrionales</taxon>
        <taxon>Vibrionaceae</taxon>
        <taxon>Vibrio</taxon>
    </lineage>
</organism>
<keyword evidence="3" id="KW-1185">Reference proteome</keyword>
<reference evidence="2 3" key="1">
    <citation type="submission" date="2014-10" db="EMBL/GenBank/DDBJ databases">
        <title>Genome sequencing of Vibrio variabilis T01.</title>
        <authorList>
            <person name="Chan K.-G."/>
            <person name="Mohamad N.I."/>
        </authorList>
    </citation>
    <scope>NUCLEOTIDE SEQUENCE [LARGE SCALE GENOMIC DNA]</scope>
    <source>
        <strain evidence="2 3">T01</strain>
    </source>
</reference>
<sequence>MRIQMMKRSIIIAVVVGTLLNLINQGDALVAGLGLDWFKVILTYCVPFAVSLVSSWFTQREIEKKNESLKS</sequence>
<proteinExistence type="predicted"/>
<keyword evidence="1" id="KW-0472">Membrane</keyword>
<keyword evidence="1" id="KW-0812">Transmembrane</keyword>
<gene>
    <name evidence="2" type="ORF">NL53_05825</name>
</gene>
<feature type="transmembrane region" description="Helical" evidence="1">
    <location>
        <begin position="38"/>
        <end position="57"/>
    </location>
</feature>